<evidence type="ECO:0000256" key="2">
    <source>
        <dbReference type="ARBA" id="ARBA00023242"/>
    </source>
</evidence>
<dbReference type="InterPro" id="IPR000953">
    <property type="entry name" value="Chromo/chromo_shadow_dom"/>
</dbReference>
<evidence type="ECO:0000256" key="1">
    <source>
        <dbReference type="ARBA" id="ARBA00004123"/>
    </source>
</evidence>
<dbReference type="SUPFAM" id="SSF54160">
    <property type="entry name" value="Chromo domain-like"/>
    <property type="match status" value="1"/>
</dbReference>
<dbReference type="AlphaFoldDB" id="A0A1D1ULI4"/>
<protein>
    <recommendedName>
        <fullName evidence="3">Chromo domain-containing protein</fullName>
    </recommendedName>
</protein>
<dbReference type="PROSITE" id="PS50013">
    <property type="entry name" value="CHROMO_2"/>
    <property type="match status" value="1"/>
</dbReference>
<evidence type="ECO:0000259" key="3">
    <source>
        <dbReference type="PROSITE" id="PS50013"/>
    </source>
</evidence>
<comment type="caution">
    <text evidence="4">The sequence shown here is derived from an EMBL/GenBank/DDBJ whole genome shotgun (WGS) entry which is preliminary data.</text>
</comment>
<accession>A0A1D1ULI4</accession>
<comment type="subcellular location">
    <subcellularLocation>
        <location evidence="1">Nucleus</location>
    </subcellularLocation>
</comment>
<dbReference type="Proteomes" id="UP000186922">
    <property type="component" value="Unassembled WGS sequence"/>
</dbReference>
<organism evidence="4 5">
    <name type="scientific">Ramazzottius varieornatus</name>
    <name type="common">Water bear</name>
    <name type="synonym">Tardigrade</name>
    <dbReference type="NCBI Taxonomy" id="947166"/>
    <lineage>
        <taxon>Eukaryota</taxon>
        <taxon>Metazoa</taxon>
        <taxon>Ecdysozoa</taxon>
        <taxon>Tardigrada</taxon>
        <taxon>Eutardigrada</taxon>
        <taxon>Parachela</taxon>
        <taxon>Hypsibioidea</taxon>
        <taxon>Ramazzottiidae</taxon>
        <taxon>Ramazzottius</taxon>
    </lineage>
</organism>
<dbReference type="InterPro" id="IPR023780">
    <property type="entry name" value="Chromo_domain"/>
</dbReference>
<gene>
    <name evidence="4" type="primary">RvY_01189-1</name>
    <name evidence="4" type="synonym">RvY_01189.1</name>
    <name evidence="4" type="ORF">RvY_01189</name>
</gene>
<dbReference type="SMART" id="SM00298">
    <property type="entry name" value="CHROMO"/>
    <property type="match status" value="1"/>
</dbReference>
<dbReference type="Pfam" id="PF00385">
    <property type="entry name" value="Chromo"/>
    <property type="match status" value="1"/>
</dbReference>
<evidence type="ECO:0000313" key="5">
    <source>
        <dbReference type="Proteomes" id="UP000186922"/>
    </source>
</evidence>
<keyword evidence="2" id="KW-0539">Nucleus</keyword>
<dbReference type="InterPro" id="IPR023779">
    <property type="entry name" value="Chromodomain_CS"/>
</dbReference>
<dbReference type="GO" id="GO:0005634">
    <property type="term" value="C:nucleus"/>
    <property type="evidence" value="ECO:0007669"/>
    <property type="project" value="UniProtKB-SubCell"/>
</dbReference>
<keyword evidence="5" id="KW-1185">Reference proteome</keyword>
<dbReference type="OrthoDB" id="1918685at2759"/>
<sequence length="220" mass="25500">MTNSPGPVEASLLRGQIDEHPLTIDMDDYPYIVEEIQDKRVVDAAGSVEFLVKWWGFSKDECTWEPEANLPRICIREFEEDMWELEKLAGQADKESSRCCKNSKKSKGRRASAFSCPEIPPSSDRRVISTWQARKRRRVDDLLSRRLTSIKSIRLKDGNLEFLCVWEREPFAQIVPRSVLMMKDEYKRVLLDFYEKFVVLARPSDQLVEGQTVTANHDVS</sequence>
<dbReference type="STRING" id="947166.A0A1D1ULI4"/>
<name>A0A1D1ULI4_RAMVA</name>
<dbReference type="InterPro" id="IPR016197">
    <property type="entry name" value="Chromo-like_dom_sf"/>
</dbReference>
<feature type="domain" description="Chromo" evidence="3">
    <location>
        <begin position="31"/>
        <end position="80"/>
    </location>
</feature>
<dbReference type="PANTHER" id="PTHR22812">
    <property type="entry name" value="CHROMOBOX PROTEIN"/>
    <property type="match status" value="1"/>
</dbReference>
<dbReference type="InterPro" id="IPR051219">
    <property type="entry name" value="Heterochromatin_chromo-domain"/>
</dbReference>
<dbReference type="PROSITE" id="PS00598">
    <property type="entry name" value="CHROMO_1"/>
    <property type="match status" value="1"/>
</dbReference>
<reference evidence="4 5" key="1">
    <citation type="journal article" date="2016" name="Nat. Commun.">
        <title>Extremotolerant tardigrade genome and improved radiotolerance of human cultured cells by tardigrade-unique protein.</title>
        <authorList>
            <person name="Hashimoto T."/>
            <person name="Horikawa D.D."/>
            <person name="Saito Y."/>
            <person name="Kuwahara H."/>
            <person name="Kozuka-Hata H."/>
            <person name="Shin-I T."/>
            <person name="Minakuchi Y."/>
            <person name="Ohishi K."/>
            <person name="Motoyama A."/>
            <person name="Aizu T."/>
            <person name="Enomoto A."/>
            <person name="Kondo K."/>
            <person name="Tanaka S."/>
            <person name="Hara Y."/>
            <person name="Koshikawa S."/>
            <person name="Sagara H."/>
            <person name="Miura T."/>
            <person name="Yokobori S."/>
            <person name="Miyagawa K."/>
            <person name="Suzuki Y."/>
            <person name="Kubo T."/>
            <person name="Oyama M."/>
            <person name="Kohara Y."/>
            <person name="Fujiyama A."/>
            <person name="Arakawa K."/>
            <person name="Katayama T."/>
            <person name="Toyoda A."/>
            <person name="Kunieda T."/>
        </authorList>
    </citation>
    <scope>NUCLEOTIDE SEQUENCE [LARGE SCALE GENOMIC DNA]</scope>
    <source>
        <strain evidence="4 5">YOKOZUNA-1</strain>
    </source>
</reference>
<dbReference type="EMBL" id="BDGG01000001">
    <property type="protein sequence ID" value="GAU88502.1"/>
    <property type="molecule type" value="Genomic_DNA"/>
</dbReference>
<dbReference type="Gene3D" id="2.40.50.40">
    <property type="match status" value="1"/>
</dbReference>
<dbReference type="CDD" id="cd00024">
    <property type="entry name" value="CD_CSD"/>
    <property type="match status" value="1"/>
</dbReference>
<evidence type="ECO:0000313" key="4">
    <source>
        <dbReference type="EMBL" id="GAU88502.1"/>
    </source>
</evidence>
<proteinExistence type="predicted"/>